<keyword evidence="1" id="KW-0812">Transmembrane</keyword>
<evidence type="ECO:0008006" key="4">
    <source>
        <dbReference type="Google" id="ProtNLM"/>
    </source>
</evidence>
<dbReference type="AlphaFoldDB" id="A0A1I2JNG5"/>
<protein>
    <recommendedName>
        <fullName evidence="4">DUF3352 domain-containing protein</fullName>
    </recommendedName>
</protein>
<accession>A0A1I2JNG5</accession>
<sequence>MNHNPTNKNYYLLPLFIAVLAYLVFQGINLLWNKAKPAEVWALIPESAVLALEIPDAAQLWQNSSSFSIWKNLNETNYFGKMGQRTALLDSLLLNGIDVTQYLHDKEIVMSMHIVAKGELDYVFFVPVNNGENNFAAQVIKALDERKHFFFDKREYQGVTIYEVSQSKQVFSYIFYKNYFIGSFTPFLVEDVIRNVSGANKNNFLTLNESAFQFEKIKQGDGNLYLNPLRMADLVYLFANQPYHLAKDSFLAKLSPAIVANWTLQDDNLQVKGYASAEEIRKYNHYLSVFQEQRPVELGSLLNFIPKRTALFYRLSFDHSEKFYESLQNYWAKNDTLTYLASDSLDNQYAFNSKDFYESLKGEIAMATLESLDDSEVDKLIFAKVKNPTDILKRMNRLAENSIVNKQDSLVFENYGKLKIVQINLAELPHKLFGKPFQGFPYSYFTLVNDYLVMGNSFKAIRHLLDDIGNEQVWAKLDKHKKMLAVLNKEANFTLIINNLRCWNILKSNLNSTWQIDAERYQRNILRFEFLTYQAHLQNGVYANSLNLLHRKQNSLKKGAKSSEVLLFKTNFDNALITKPFIVRNHTDRSREVIVQDKANNLCLISAQGKKLWELNMGGEIVKEIYQVDMLNNEKLQYLVSTKQKIYVIDRLGRILANFPITYDFEQPIEHLGLIDYDKTKTYRFGVSDFQGNIYLFSKDGKILSGWQPRRLMYPLTQPPFHIRIGAQDCIIGIQRNGVVNAFKRNGEIYGGFPMTFENTNIFSPVYVQYGTLLSNTLLIVLSSKGDLIKVNLLGQVVSRESFARDETETYYQLCIDEEDGQDWIIARQSGNTVSILGKDGKLLFEKNYPNTSNKTVQYFNFGTNIEIFAITDKEAKKTHLYYLNGESISEKPLDSEHEVSIIYSELYEKIIINKCFKNEVQQLSFLRN</sequence>
<name>A0A1I2JNG5_9BACT</name>
<keyword evidence="1" id="KW-0472">Membrane</keyword>
<dbReference type="RefSeq" id="WP_091549284.1">
    <property type="nucleotide sequence ID" value="NZ_FONY01000056.1"/>
</dbReference>
<dbReference type="OrthoDB" id="1093345at2"/>
<dbReference type="EMBL" id="FONY01000056">
    <property type="protein sequence ID" value="SFF55453.1"/>
    <property type="molecule type" value="Genomic_DNA"/>
</dbReference>
<reference evidence="2 3" key="1">
    <citation type="submission" date="2016-10" db="EMBL/GenBank/DDBJ databases">
        <authorList>
            <person name="de Groot N.N."/>
        </authorList>
    </citation>
    <scope>NUCLEOTIDE SEQUENCE [LARGE SCALE GENOMIC DNA]</scope>
    <source>
        <strain>GEY</strain>
        <strain evidence="3">DSM 9560</strain>
    </source>
</reference>
<keyword evidence="3" id="KW-1185">Reference proteome</keyword>
<proteinExistence type="predicted"/>
<feature type="transmembrane region" description="Helical" evidence="1">
    <location>
        <begin position="12"/>
        <end position="32"/>
    </location>
</feature>
<evidence type="ECO:0000313" key="3">
    <source>
        <dbReference type="Proteomes" id="UP000199513"/>
    </source>
</evidence>
<dbReference type="STRING" id="1003.SAMN04488541_10563"/>
<dbReference type="Proteomes" id="UP000199513">
    <property type="component" value="Unassembled WGS sequence"/>
</dbReference>
<evidence type="ECO:0000313" key="2">
    <source>
        <dbReference type="EMBL" id="SFF55453.1"/>
    </source>
</evidence>
<gene>
    <name evidence="2" type="ORF">SAMN04488541_10563</name>
</gene>
<keyword evidence="1" id="KW-1133">Transmembrane helix</keyword>
<evidence type="ECO:0000256" key="1">
    <source>
        <dbReference type="SAM" id="Phobius"/>
    </source>
</evidence>
<dbReference type="SUPFAM" id="SSF101898">
    <property type="entry name" value="NHL repeat"/>
    <property type="match status" value="1"/>
</dbReference>
<organism evidence="2 3">
    <name type="scientific">Thermoflexibacter ruber</name>
    <dbReference type="NCBI Taxonomy" id="1003"/>
    <lineage>
        <taxon>Bacteria</taxon>
        <taxon>Pseudomonadati</taxon>
        <taxon>Bacteroidota</taxon>
        <taxon>Cytophagia</taxon>
        <taxon>Cytophagales</taxon>
        <taxon>Thermoflexibacteraceae</taxon>
        <taxon>Thermoflexibacter</taxon>
    </lineage>
</organism>